<reference evidence="4 5" key="1">
    <citation type="submission" date="2017-08" db="EMBL/GenBank/DDBJ databases">
        <authorList>
            <person name="de Groot N.N."/>
        </authorList>
    </citation>
    <scope>NUCLEOTIDE SEQUENCE [LARGE SCALE GENOMIC DNA]</scope>
    <source>
        <strain evidence="4 5">USBA 855</strain>
    </source>
</reference>
<name>A0A285VFQ7_9GAMM</name>
<dbReference type="InterPro" id="IPR001296">
    <property type="entry name" value="Glyco_trans_1"/>
</dbReference>
<proteinExistence type="predicted"/>
<dbReference type="RefSeq" id="WP_097021846.1">
    <property type="nucleotide sequence ID" value="NZ_OBQJ01000002.1"/>
</dbReference>
<keyword evidence="4" id="KW-0328">Glycosyltransferase</keyword>
<sequence length="406" mass="45656">MKVIVNLQPLLAPLTGVGHYTREITRELVRRQSTEASFQLESLHGIAGTHIDSLHASYPLLAEKVSSNAHGDTAVSARAVSRRHSAWRFARRYLRNPVTRALYRQALTQRLRLHTWRHPSLRNAIYWEPNFVSLPWSGRSVVTVHDLSHMRYPEFHPRERVDFFAQGLPQSLARASRIHVVSRFTADELQSLFDIDPARIDIVPPGVSERFYAVEPAQRERVRQRHALPARYCLSVGTLEPRKNLTTLIDAFLSLPTARQHACPLVLVGMPGWGAQRLSTAAQRALEDGRLRRLGYVDDDELPALYANATLFAYVSRYEGFGMPVIEAMAAGTPVITADATATREVAGDAALTVPPDDIGAIRDALDTLMNDPDQADRLRRAGYQRARMFSWPRSTDALLESFRLV</sequence>
<dbReference type="CDD" id="cd03809">
    <property type="entry name" value="GT4_MtfB-like"/>
    <property type="match status" value="1"/>
</dbReference>
<accession>A0A285VFQ7</accession>
<dbReference type="PANTHER" id="PTHR46401">
    <property type="entry name" value="GLYCOSYLTRANSFERASE WBBK-RELATED"/>
    <property type="match status" value="1"/>
</dbReference>
<dbReference type="PANTHER" id="PTHR46401:SF2">
    <property type="entry name" value="GLYCOSYLTRANSFERASE WBBK-RELATED"/>
    <property type="match status" value="1"/>
</dbReference>
<dbReference type="InterPro" id="IPR028098">
    <property type="entry name" value="Glyco_trans_4-like_N"/>
</dbReference>
<evidence type="ECO:0000259" key="2">
    <source>
        <dbReference type="Pfam" id="PF00534"/>
    </source>
</evidence>
<dbReference type="GO" id="GO:0016757">
    <property type="term" value="F:glycosyltransferase activity"/>
    <property type="evidence" value="ECO:0007669"/>
    <property type="project" value="UniProtKB-KW"/>
</dbReference>
<evidence type="ECO:0000259" key="3">
    <source>
        <dbReference type="Pfam" id="PF13439"/>
    </source>
</evidence>
<dbReference type="Proteomes" id="UP000219023">
    <property type="component" value="Unassembled WGS sequence"/>
</dbReference>
<dbReference type="Gene3D" id="3.40.50.2000">
    <property type="entry name" value="Glycogen Phosphorylase B"/>
    <property type="match status" value="2"/>
</dbReference>
<dbReference type="OrthoDB" id="9801609at2"/>
<feature type="domain" description="Glycosyltransferase subfamily 4-like N-terminal" evidence="3">
    <location>
        <begin position="80"/>
        <end position="208"/>
    </location>
</feature>
<dbReference type="Pfam" id="PF00534">
    <property type="entry name" value="Glycos_transf_1"/>
    <property type="match status" value="1"/>
</dbReference>
<organism evidence="4 5">
    <name type="scientific">Chromohalobacter canadensis</name>
    <dbReference type="NCBI Taxonomy" id="141389"/>
    <lineage>
        <taxon>Bacteria</taxon>
        <taxon>Pseudomonadati</taxon>
        <taxon>Pseudomonadota</taxon>
        <taxon>Gammaproteobacteria</taxon>
        <taxon>Oceanospirillales</taxon>
        <taxon>Halomonadaceae</taxon>
        <taxon>Chromohalobacter</taxon>
    </lineage>
</organism>
<dbReference type="FunFam" id="3.40.50.2000:FF:000119">
    <property type="entry name" value="Glycosyl transferase group 1"/>
    <property type="match status" value="1"/>
</dbReference>
<evidence type="ECO:0000256" key="1">
    <source>
        <dbReference type="ARBA" id="ARBA00022679"/>
    </source>
</evidence>
<dbReference type="Pfam" id="PF13439">
    <property type="entry name" value="Glyco_transf_4"/>
    <property type="match status" value="1"/>
</dbReference>
<dbReference type="EMBL" id="OBQJ01000002">
    <property type="protein sequence ID" value="SOC52879.1"/>
    <property type="molecule type" value="Genomic_DNA"/>
</dbReference>
<dbReference type="SUPFAM" id="SSF53756">
    <property type="entry name" value="UDP-Glycosyltransferase/glycogen phosphorylase"/>
    <property type="match status" value="1"/>
</dbReference>
<dbReference type="GO" id="GO:0009103">
    <property type="term" value="P:lipopolysaccharide biosynthetic process"/>
    <property type="evidence" value="ECO:0007669"/>
    <property type="project" value="TreeGrafter"/>
</dbReference>
<gene>
    <name evidence="4" type="ORF">SAMN05421509_10220</name>
</gene>
<evidence type="ECO:0000313" key="4">
    <source>
        <dbReference type="EMBL" id="SOC52879.1"/>
    </source>
</evidence>
<protein>
    <submittedName>
        <fullName evidence="4">Alpha-1,3-rhamnosyl/mannosyltransferase</fullName>
    </submittedName>
</protein>
<dbReference type="AlphaFoldDB" id="A0A285VFQ7"/>
<evidence type="ECO:0000313" key="5">
    <source>
        <dbReference type="Proteomes" id="UP000219023"/>
    </source>
</evidence>
<keyword evidence="1 4" id="KW-0808">Transferase</keyword>
<feature type="domain" description="Glycosyl transferase family 1" evidence="2">
    <location>
        <begin position="223"/>
        <end position="386"/>
    </location>
</feature>